<organism evidence="8 9">
    <name type="scientific">Ferroplasma acidiphilum</name>
    <dbReference type="NCBI Taxonomy" id="74969"/>
    <lineage>
        <taxon>Archaea</taxon>
        <taxon>Methanobacteriati</taxon>
        <taxon>Thermoplasmatota</taxon>
        <taxon>Thermoplasmata</taxon>
        <taxon>Thermoplasmatales</taxon>
        <taxon>Ferroplasmaceae</taxon>
        <taxon>Ferroplasma</taxon>
    </lineage>
</organism>
<keyword evidence="9" id="KW-1185">Reference proteome</keyword>
<dbReference type="PANTHER" id="PTHR11815:SF10">
    <property type="entry name" value="SUCCINATE--COA LIGASE [GDP-FORMING] SUBUNIT BETA, MITOCHONDRIAL"/>
    <property type="match status" value="1"/>
</dbReference>
<dbReference type="KEGG" id="fai:FAD_0709"/>
<dbReference type="PIRSF" id="PIRSF001554">
    <property type="entry name" value="SucCS_beta"/>
    <property type="match status" value="1"/>
</dbReference>
<comment type="cofactor">
    <cofactor evidence="1">
        <name>Mg(2+)</name>
        <dbReference type="ChEBI" id="CHEBI:18420"/>
    </cofactor>
</comment>
<dbReference type="Proteomes" id="UP000192050">
    <property type="component" value="Chromosome"/>
</dbReference>
<dbReference type="GO" id="GO:0046872">
    <property type="term" value="F:metal ion binding"/>
    <property type="evidence" value="ECO:0007669"/>
    <property type="project" value="UniProtKB-KW"/>
</dbReference>
<sequence length="366" mass="40693">MNLYEYMGKEIFKKYGIPVPDGYVIENVGELRKFEYPVAIKSQILSGKRGKAGGIKFARNSNELSEFSDKLLNSTINNLTVKKLLIERMLNIKKEIYLSITLDRATKEPVIILSADGGMEIESVPEENIHKIHIDPMVGYSDYIAREALSYIPVENKKQFSNLLSSLYKAFVGEDALLTEINPLVIDSENNIIAGDSKVIIDDNALYRHKDYMITDPDKTALENEAASKSFTFIEMDGDIGVIANGAGLTMATMDSLTLHKLKPRNFLDLGGTDNIEIVEDAFSFVMRARPKLIFVNIFGGVTKADTVANGIVSSKKKFDIKQPIVVRLSGVHEEEGQKILLESGIKAFTNMTDAVKELSRIQGVE</sequence>
<dbReference type="InterPro" id="IPR013650">
    <property type="entry name" value="ATP-grasp_succ-CoA_synth-type"/>
</dbReference>
<evidence type="ECO:0000256" key="1">
    <source>
        <dbReference type="ARBA" id="ARBA00001946"/>
    </source>
</evidence>
<evidence type="ECO:0000259" key="7">
    <source>
        <dbReference type="PROSITE" id="PS50975"/>
    </source>
</evidence>
<keyword evidence="5" id="KW-0460">Magnesium</keyword>
<evidence type="ECO:0000256" key="2">
    <source>
        <dbReference type="ARBA" id="ARBA00022598"/>
    </source>
</evidence>
<dbReference type="SUPFAM" id="SSF52210">
    <property type="entry name" value="Succinyl-CoA synthetase domains"/>
    <property type="match status" value="1"/>
</dbReference>
<dbReference type="PROSITE" id="PS50975">
    <property type="entry name" value="ATP_GRASP"/>
    <property type="match status" value="1"/>
</dbReference>
<dbReference type="InterPro" id="IPR013815">
    <property type="entry name" value="ATP_grasp_subdomain_1"/>
</dbReference>
<dbReference type="GO" id="GO:0005524">
    <property type="term" value="F:ATP binding"/>
    <property type="evidence" value="ECO:0007669"/>
    <property type="project" value="UniProtKB-UniRule"/>
</dbReference>
<reference evidence="8 9" key="1">
    <citation type="submission" date="2011-10" db="EMBL/GenBank/DDBJ databases">
        <title>Metabolic and evolutionary patterns in the extreme acidophile Ferroplasma acidiphilum.</title>
        <authorList>
            <person name="Golyshina O.V."/>
            <person name="Kozyavkin S.A."/>
            <person name="Tatusov R.L."/>
            <person name="Slesarev A.I."/>
            <person name="Golyshin P.N."/>
        </authorList>
    </citation>
    <scope>NUCLEOTIDE SEQUENCE [LARGE SCALE GENOMIC DNA]</scope>
    <source>
        <strain evidence="9">Y</strain>
    </source>
</reference>
<dbReference type="InterPro" id="IPR011761">
    <property type="entry name" value="ATP-grasp"/>
</dbReference>
<dbReference type="Gene3D" id="3.40.50.261">
    <property type="entry name" value="Succinyl-CoA synthetase domains"/>
    <property type="match status" value="1"/>
</dbReference>
<evidence type="ECO:0000313" key="9">
    <source>
        <dbReference type="Proteomes" id="UP000192050"/>
    </source>
</evidence>
<evidence type="ECO:0000256" key="3">
    <source>
        <dbReference type="ARBA" id="ARBA00022723"/>
    </source>
</evidence>
<dbReference type="RefSeq" id="WP_081141821.1">
    <property type="nucleotide sequence ID" value="NZ_CP015363.1"/>
</dbReference>
<dbReference type="GO" id="GO:0006099">
    <property type="term" value="P:tricarboxylic acid cycle"/>
    <property type="evidence" value="ECO:0007669"/>
    <property type="project" value="InterPro"/>
</dbReference>
<dbReference type="OrthoDB" id="146449at2157"/>
<dbReference type="EMBL" id="CP015363">
    <property type="protein sequence ID" value="ARD84615.1"/>
    <property type="molecule type" value="Genomic_DNA"/>
</dbReference>
<keyword evidence="6" id="KW-0067">ATP-binding</keyword>
<name>A0A1V0N3E4_9ARCH</name>
<feature type="domain" description="ATP-grasp" evidence="7">
    <location>
        <begin position="9"/>
        <end position="235"/>
    </location>
</feature>
<dbReference type="AlphaFoldDB" id="A0A1V0N3E4"/>
<dbReference type="Gene3D" id="3.30.470.20">
    <property type="entry name" value="ATP-grasp fold, B domain"/>
    <property type="match status" value="1"/>
</dbReference>
<evidence type="ECO:0000256" key="5">
    <source>
        <dbReference type="ARBA" id="ARBA00022842"/>
    </source>
</evidence>
<accession>A0A1V0N3E4</accession>
<proteinExistence type="predicted"/>
<dbReference type="GO" id="GO:0004775">
    <property type="term" value="F:succinate-CoA ligase (ADP-forming) activity"/>
    <property type="evidence" value="ECO:0007669"/>
    <property type="project" value="TreeGrafter"/>
</dbReference>
<keyword evidence="4 6" id="KW-0547">Nucleotide-binding</keyword>
<dbReference type="InterPro" id="IPR016102">
    <property type="entry name" value="Succinyl-CoA_synth-like"/>
</dbReference>
<dbReference type="NCBIfam" id="NF001913">
    <property type="entry name" value="PRK00696.1"/>
    <property type="match status" value="1"/>
</dbReference>
<gene>
    <name evidence="8" type="ORF">FAD_0709</name>
</gene>
<dbReference type="SUPFAM" id="SSF56059">
    <property type="entry name" value="Glutathione synthetase ATP-binding domain-like"/>
    <property type="match status" value="1"/>
</dbReference>
<evidence type="ECO:0000313" key="8">
    <source>
        <dbReference type="EMBL" id="ARD84615.1"/>
    </source>
</evidence>
<keyword evidence="2" id="KW-0436">Ligase</keyword>
<dbReference type="Gene3D" id="3.30.1490.20">
    <property type="entry name" value="ATP-grasp fold, A domain"/>
    <property type="match status" value="1"/>
</dbReference>
<dbReference type="Pfam" id="PF00549">
    <property type="entry name" value="Ligase_CoA"/>
    <property type="match status" value="1"/>
</dbReference>
<dbReference type="InterPro" id="IPR005811">
    <property type="entry name" value="SUCC_ACL_C"/>
</dbReference>
<evidence type="ECO:0000256" key="6">
    <source>
        <dbReference type="PROSITE-ProRule" id="PRU00409"/>
    </source>
</evidence>
<keyword evidence="3" id="KW-0479">Metal-binding</keyword>
<dbReference type="GeneID" id="84217332"/>
<dbReference type="PANTHER" id="PTHR11815">
    <property type="entry name" value="SUCCINYL-COA SYNTHETASE BETA CHAIN"/>
    <property type="match status" value="1"/>
</dbReference>
<evidence type="ECO:0000256" key="4">
    <source>
        <dbReference type="ARBA" id="ARBA00022741"/>
    </source>
</evidence>
<dbReference type="GO" id="GO:0042709">
    <property type="term" value="C:succinate-CoA ligase complex"/>
    <property type="evidence" value="ECO:0007669"/>
    <property type="project" value="TreeGrafter"/>
</dbReference>
<protein>
    <submittedName>
        <fullName evidence="8">Succinyl-CoA synthetase subunit beta</fullName>
    </submittedName>
</protein>
<dbReference type="GO" id="GO:0006104">
    <property type="term" value="P:succinyl-CoA metabolic process"/>
    <property type="evidence" value="ECO:0007669"/>
    <property type="project" value="TreeGrafter"/>
</dbReference>
<dbReference type="FunFam" id="3.30.470.20:FF:000002">
    <property type="entry name" value="Succinate--CoA ligase [ADP-forming] subunit beta"/>
    <property type="match status" value="1"/>
</dbReference>
<dbReference type="Pfam" id="PF08442">
    <property type="entry name" value="ATP-grasp_2"/>
    <property type="match status" value="1"/>
</dbReference>
<dbReference type="STRING" id="74969.FAD_0709"/>
<dbReference type="InterPro" id="IPR005809">
    <property type="entry name" value="Succ_CoA_ligase-like_bsu"/>
</dbReference>